<feature type="region of interest" description="Disordered" evidence="1">
    <location>
        <begin position="1"/>
        <end position="31"/>
    </location>
</feature>
<reference evidence="3" key="2">
    <citation type="submission" date="2020-09" db="EMBL/GenBank/DDBJ databases">
        <authorList>
            <person name="Sun Q."/>
            <person name="Ohkuma M."/>
        </authorList>
    </citation>
    <scope>NUCLEOTIDE SEQUENCE</scope>
    <source>
        <strain evidence="3">JCM 15759</strain>
    </source>
</reference>
<name>A0A830FWL4_HALAR</name>
<dbReference type="AlphaFoldDB" id="A0A830FWL4"/>
<dbReference type="Proteomes" id="UP000656367">
    <property type="component" value="Unassembled WGS sequence"/>
</dbReference>
<evidence type="ECO:0000313" key="4">
    <source>
        <dbReference type="Proteomes" id="UP000656367"/>
    </source>
</evidence>
<evidence type="ECO:0000256" key="1">
    <source>
        <dbReference type="SAM" id="MobiDB-lite"/>
    </source>
</evidence>
<accession>A0A830FWL4</accession>
<dbReference type="OrthoDB" id="202826at2157"/>
<feature type="domain" description="DUF8115" evidence="2">
    <location>
        <begin position="1"/>
        <end position="125"/>
    </location>
</feature>
<gene>
    <name evidence="3" type="ORF">GCM10009006_37180</name>
</gene>
<organism evidence="3 4">
    <name type="scientific">Haloarcula argentinensis</name>
    <dbReference type="NCBI Taxonomy" id="43776"/>
    <lineage>
        <taxon>Archaea</taxon>
        <taxon>Methanobacteriati</taxon>
        <taxon>Methanobacteriota</taxon>
        <taxon>Stenosarchaea group</taxon>
        <taxon>Halobacteria</taxon>
        <taxon>Halobacteriales</taxon>
        <taxon>Haloarculaceae</taxon>
        <taxon>Haloarcula</taxon>
    </lineage>
</organism>
<sequence>MSDDPDLEELKNKTTKGKRTDAAADEQQGALSEDIMDRLAAIEDGERKTLAIRDESLSALFGALEDRPDDMDAVLDDLADAAGKDVSNATKSDLTRLAARVGLQTAAPEVWEELLEAKRQRAVEQA</sequence>
<proteinExistence type="predicted"/>
<comment type="caution">
    <text evidence="3">The sequence shown here is derived from an EMBL/GenBank/DDBJ whole genome shotgun (WGS) entry which is preliminary data.</text>
</comment>
<dbReference type="InterPro" id="IPR058428">
    <property type="entry name" value="DUF8115"/>
</dbReference>
<feature type="compositionally biased region" description="Basic and acidic residues" evidence="1">
    <location>
        <begin position="8"/>
        <end position="22"/>
    </location>
</feature>
<dbReference type="Pfam" id="PF26424">
    <property type="entry name" value="DUF8115"/>
    <property type="match status" value="1"/>
</dbReference>
<dbReference type="RefSeq" id="WP_188854128.1">
    <property type="nucleotide sequence ID" value="NZ_BMON01000010.1"/>
</dbReference>
<evidence type="ECO:0000259" key="2">
    <source>
        <dbReference type="Pfam" id="PF26424"/>
    </source>
</evidence>
<reference evidence="3" key="1">
    <citation type="journal article" date="2014" name="Int. J. Syst. Evol. Microbiol.">
        <title>Complete genome sequence of Corynebacterium casei LMG S-19264T (=DSM 44701T), isolated from a smear-ripened cheese.</title>
        <authorList>
            <consortium name="US DOE Joint Genome Institute (JGI-PGF)"/>
            <person name="Walter F."/>
            <person name="Albersmeier A."/>
            <person name="Kalinowski J."/>
            <person name="Ruckert C."/>
        </authorList>
    </citation>
    <scope>NUCLEOTIDE SEQUENCE</scope>
    <source>
        <strain evidence="3">JCM 15759</strain>
    </source>
</reference>
<evidence type="ECO:0000313" key="3">
    <source>
        <dbReference type="EMBL" id="GGM52574.1"/>
    </source>
</evidence>
<protein>
    <recommendedName>
        <fullName evidence="2">DUF8115 domain-containing protein</fullName>
    </recommendedName>
</protein>
<dbReference type="EMBL" id="BMON01000010">
    <property type="protein sequence ID" value="GGM52574.1"/>
    <property type="molecule type" value="Genomic_DNA"/>
</dbReference>